<dbReference type="AlphaFoldDB" id="A0AB34H7L3"/>
<comment type="caution">
    <text evidence="4">The sequence shown here is derived from an EMBL/GenBank/DDBJ whole genome shotgun (WGS) entry which is preliminary data.</text>
</comment>
<evidence type="ECO:0000256" key="2">
    <source>
        <dbReference type="SAM" id="MobiDB-lite"/>
    </source>
</evidence>
<sequence>MGSFRAPRDAGDVHIRPSTRGGSNRESQGVWEEEHGAGQSDETCLSLQVMYRRILQQAGFIQFAQLQFLEAKELFRSGQLDVRELISLYPFLLPTSSSFTRSHPPLHEFADLNQLTQGDQEKVAKCKRFLMSYLNEVRSTEVANGYKEDIDTALLKLYTEADHDSLLDLLVTENFCLLTDSAAWLEKHKKYFALGLLYHYNHQDAAAVQLWVSIVNGDIHDSTRSDLYEYIVDFLTYSLDPDLVWHYADWVLQKNPEVGVQVFTKRPVDEQQSRFNPDDIISCLKKYPQALVKYLEHLVTDRRLQKEEYHTHLAVLYLDEVLQQRPGANGKDAEVTETQAKLRRLLQKSDLYRVHFLLGEWISLDKRHRRGWGGGGRDGGLGISSSLFGGRGGS</sequence>
<evidence type="ECO:0000313" key="5">
    <source>
        <dbReference type="Proteomes" id="UP001159641"/>
    </source>
</evidence>
<dbReference type="PANTHER" id="PTHR12894">
    <property type="entry name" value="CNH DOMAIN CONTAINING"/>
    <property type="match status" value="1"/>
</dbReference>
<keyword evidence="5" id="KW-1185">Reference proteome</keyword>
<dbReference type="GO" id="GO:0016020">
    <property type="term" value="C:membrane"/>
    <property type="evidence" value="ECO:0007669"/>
    <property type="project" value="TreeGrafter"/>
</dbReference>
<feature type="repeat" description="CHCR" evidence="1">
    <location>
        <begin position="265"/>
        <end position="394"/>
    </location>
</feature>
<feature type="region of interest" description="Disordered" evidence="2">
    <location>
        <begin position="1"/>
        <end position="37"/>
    </location>
</feature>
<dbReference type="GO" id="GO:0006914">
    <property type="term" value="P:autophagy"/>
    <property type="evidence" value="ECO:0007669"/>
    <property type="project" value="TreeGrafter"/>
</dbReference>
<reference evidence="4 5" key="1">
    <citation type="submission" date="2022-11" db="EMBL/GenBank/DDBJ databases">
        <title>Whole genome sequence of Eschrichtius robustus ER-17-0199.</title>
        <authorList>
            <person name="Bruniche-Olsen A."/>
            <person name="Black A.N."/>
            <person name="Fields C.J."/>
            <person name="Walden K."/>
            <person name="Dewoody J.A."/>
        </authorList>
    </citation>
    <scope>NUCLEOTIDE SEQUENCE [LARGE SCALE GENOMIC DNA]</scope>
    <source>
        <strain evidence="4">ER-17-0199</strain>
        <tissue evidence="4">Blubber</tissue>
    </source>
</reference>
<dbReference type="Pfam" id="PF10366">
    <property type="entry name" value="Vps39_1"/>
    <property type="match status" value="1"/>
</dbReference>
<feature type="compositionally biased region" description="Basic and acidic residues" evidence="2">
    <location>
        <begin position="1"/>
        <end position="15"/>
    </location>
</feature>
<organism evidence="4 5">
    <name type="scientific">Eschrichtius robustus</name>
    <name type="common">California gray whale</name>
    <name type="synonym">Eschrichtius gibbosus</name>
    <dbReference type="NCBI Taxonomy" id="9764"/>
    <lineage>
        <taxon>Eukaryota</taxon>
        <taxon>Metazoa</taxon>
        <taxon>Chordata</taxon>
        <taxon>Craniata</taxon>
        <taxon>Vertebrata</taxon>
        <taxon>Euteleostomi</taxon>
        <taxon>Mammalia</taxon>
        <taxon>Eutheria</taxon>
        <taxon>Laurasiatheria</taxon>
        <taxon>Artiodactyla</taxon>
        <taxon>Whippomorpha</taxon>
        <taxon>Cetacea</taxon>
        <taxon>Mysticeti</taxon>
        <taxon>Eschrichtiidae</taxon>
        <taxon>Eschrichtius</taxon>
    </lineage>
</organism>
<dbReference type="InterPro" id="IPR019452">
    <property type="entry name" value="VPS39/TGF_beta_rcpt-assoc_1"/>
</dbReference>
<protein>
    <recommendedName>
        <fullName evidence="3">Vacuolar sorting protein 39/Transforming growth factor beta receptor-associated domain-containing protein</fullName>
    </recommendedName>
</protein>
<accession>A0AB34H7L3</accession>
<dbReference type="GO" id="GO:0034058">
    <property type="term" value="P:endosomal vesicle fusion"/>
    <property type="evidence" value="ECO:0007669"/>
    <property type="project" value="TreeGrafter"/>
</dbReference>
<feature type="domain" description="Vacuolar sorting protein 39/Transforming growth factor beta receptor-associated" evidence="3">
    <location>
        <begin position="150"/>
        <end position="252"/>
    </location>
</feature>
<dbReference type="PANTHER" id="PTHR12894:SF27">
    <property type="entry name" value="TRANSFORMING GROWTH FACTOR-BETA RECEPTOR-ASSOCIATED PROTEIN 1"/>
    <property type="match status" value="1"/>
</dbReference>
<dbReference type="InterPro" id="IPR032914">
    <property type="entry name" value="Vam6/VPS39/TRAP1"/>
</dbReference>
<dbReference type="GO" id="GO:0006886">
    <property type="term" value="P:intracellular protein transport"/>
    <property type="evidence" value="ECO:0007669"/>
    <property type="project" value="UniProtKB-UniRule"/>
</dbReference>
<gene>
    <name evidence="4" type="ORF">J1605_005541</name>
</gene>
<dbReference type="PROSITE" id="PS50236">
    <property type="entry name" value="CHCR"/>
    <property type="match status" value="1"/>
</dbReference>
<dbReference type="GO" id="GO:0005737">
    <property type="term" value="C:cytoplasm"/>
    <property type="evidence" value="ECO:0007669"/>
    <property type="project" value="TreeGrafter"/>
</dbReference>
<dbReference type="Proteomes" id="UP001159641">
    <property type="component" value="Unassembled WGS sequence"/>
</dbReference>
<dbReference type="EMBL" id="JAIQCJ010001688">
    <property type="protein sequence ID" value="KAJ8787883.1"/>
    <property type="molecule type" value="Genomic_DNA"/>
</dbReference>
<dbReference type="InterPro" id="IPR000547">
    <property type="entry name" value="Clathrin_H-chain/VPS_repeat"/>
</dbReference>
<proteinExistence type="predicted"/>
<evidence type="ECO:0000259" key="3">
    <source>
        <dbReference type="Pfam" id="PF10366"/>
    </source>
</evidence>
<evidence type="ECO:0000256" key="1">
    <source>
        <dbReference type="PROSITE-ProRule" id="PRU01006"/>
    </source>
</evidence>
<name>A0AB34H7L3_ESCRO</name>
<evidence type="ECO:0000313" key="4">
    <source>
        <dbReference type="EMBL" id="KAJ8787883.1"/>
    </source>
</evidence>